<accession>A0A392U6K5</accession>
<comment type="caution">
    <text evidence="1">The sequence shown here is derived from an EMBL/GenBank/DDBJ whole genome shotgun (WGS) entry which is preliminary data.</text>
</comment>
<keyword evidence="2" id="KW-1185">Reference proteome</keyword>
<organism evidence="1 2">
    <name type="scientific">Trifolium medium</name>
    <dbReference type="NCBI Taxonomy" id="97028"/>
    <lineage>
        <taxon>Eukaryota</taxon>
        <taxon>Viridiplantae</taxon>
        <taxon>Streptophyta</taxon>
        <taxon>Embryophyta</taxon>
        <taxon>Tracheophyta</taxon>
        <taxon>Spermatophyta</taxon>
        <taxon>Magnoliopsida</taxon>
        <taxon>eudicotyledons</taxon>
        <taxon>Gunneridae</taxon>
        <taxon>Pentapetalae</taxon>
        <taxon>rosids</taxon>
        <taxon>fabids</taxon>
        <taxon>Fabales</taxon>
        <taxon>Fabaceae</taxon>
        <taxon>Papilionoideae</taxon>
        <taxon>50 kb inversion clade</taxon>
        <taxon>NPAAA clade</taxon>
        <taxon>Hologalegina</taxon>
        <taxon>IRL clade</taxon>
        <taxon>Trifolieae</taxon>
        <taxon>Trifolium</taxon>
    </lineage>
</organism>
<dbReference type="Proteomes" id="UP000265520">
    <property type="component" value="Unassembled WGS sequence"/>
</dbReference>
<sequence length="19" mass="1985">MPQLLDRYGLGVPIGPGAM</sequence>
<evidence type="ECO:0000313" key="1">
    <source>
        <dbReference type="EMBL" id="MCI69129.1"/>
    </source>
</evidence>
<protein>
    <submittedName>
        <fullName evidence="1">Uncharacterized protein</fullName>
    </submittedName>
</protein>
<name>A0A392U6K5_9FABA</name>
<reference evidence="1 2" key="1">
    <citation type="journal article" date="2018" name="Front. Plant Sci.">
        <title>Red Clover (Trifolium pratense) and Zigzag Clover (T. medium) - A Picture of Genomic Similarities and Differences.</title>
        <authorList>
            <person name="Dluhosova J."/>
            <person name="Istvanek J."/>
            <person name="Nedelnik J."/>
            <person name="Repkova J."/>
        </authorList>
    </citation>
    <scope>NUCLEOTIDE SEQUENCE [LARGE SCALE GENOMIC DNA]</scope>
    <source>
        <strain evidence="2">cv. 10/8</strain>
        <tissue evidence="1">Leaf</tissue>
    </source>
</reference>
<feature type="non-terminal residue" evidence="1">
    <location>
        <position position="19"/>
    </location>
</feature>
<proteinExistence type="predicted"/>
<evidence type="ECO:0000313" key="2">
    <source>
        <dbReference type="Proteomes" id="UP000265520"/>
    </source>
</evidence>
<dbReference type="AlphaFoldDB" id="A0A392U6K5"/>
<dbReference type="EMBL" id="LXQA010749806">
    <property type="protein sequence ID" value="MCI69129.1"/>
    <property type="molecule type" value="Genomic_DNA"/>
</dbReference>